<accession>A0A1A9I8E9</accession>
<dbReference type="InterPro" id="IPR011989">
    <property type="entry name" value="ARM-like"/>
</dbReference>
<feature type="domain" description="3-keto-alpha-glucoside-1,2-lyase/3-keto-2-hydroxy-glucal hydratase" evidence="2">
    <location>
        <begin position="727"/>
        <end position="923"/>
    </location>
</feature>
<keyword evidence="1" id="KW-0732">Signal</keyword>
<sequence>MKKFAILLSLFLLLTGTSNGQYKGDVRTTETKVADLLMKLPPQSSGELEAAMQELVAIGAPGYKNIIAKIQPPGSGTDIAARYAISGLTKYLGKGRDKAQQKTAALALAEGIKTARNDEVRDFLLQELQYVAGDEIVPVVKGYLLNRRLSDPAARVLVRANTTTSANALLYALSSAKGNQQMILIKALGDLKYAPAAKKIQQLYPSLSDAGAKKAALYSLSVIGDPQSAPLLKAAAQKTGYKGEATNAVNAYLRYLNLQVNKGQPSQAAGAAKELLAMNGLQEQFKSAALSLLYSASGNNAQQEIISALASPDIQYRAAAVNLLSDHYTPQTAAAVQDVVKQTTDPGQQAELLYIFGEHKDKNAVPFLTELLRSDNKKIQLAAIAAIAKAGQEQAIAPLIGTLKSADTEVLDAAKNALLTIKGPEVARQAAAALPQSSGAARTILLEIAAQRGGAEYAPVVFADAASADPATYLAAVQALPYVVSGGDENKIAALLNKAQAADAVNALQQALYASIKNKKTKADQVGIIQGLMQESGSSKTRYYNVLAAIGGREALDVVMNEFKTGDPQQKEAAVTALANWSDFTALDALYNISKDPANSAMKEKALNSFIAGINQSDNPLDQKVLLFRNAMDLATNTDQKKQILSGIGHNSSLPALVFVSKYLDDAALQQTAVQSVMNIVLDHTDLYGTIVENIVNKAIALNKDGDASYQKAAWVKQQANLPKDPGFVAMFNGKDLSGWKGLVGNPISRAKMTPEQLAAEQKKADEQMRKDWRVEDGKLVFDGKGFDNLCSQKMYQDFELFVDWRMEPKGDGGVYLRGSPQVQTWDSSRREVGAQVGSGGLYNNQKHRSTPLVFADNPINEWNTFRIRMVGDKVTVYLNGKLVTDNVPLENYWDRNLPIFDKESIELQAHGTRLEFRDVYVRELARPKPYVLSDAEKKEGFVPMFNGTSLDGWTGNTTGYFAQDGMIVCDPKVEVPEGTTKNIYTEKEYSDFIMRFEFQLTPGANNGLGIRAPLQGDAAYVGMELQILDNEAPIYKDLHPYQYHGSVYGIIPAKRGYLKPVGEWNYEEVRAVGNHITVILNGTVILDGDIAQASKNNTEPADHKQHPGLLNKTGHIGFLGHGSPVKFRNLRIKDLSKQ</sequence>
<evidence type="ECO:0000256" key="1">
    <source>
        <dbReference type="SAM" id="SignalP"/>
    </source>
</evidence>
<name>A0A1A9I8E9_9BACT</name>
<dbReference type="InterPro" id="IPR016024">
    <property type="entry name" value="ARM-type_fold"/>
</dbReference>
<organism evidence="3 4">
    <name type="scientific">Niabella ginsenosidivorans</name>
    <dbReference type="NCBI Taxonomy" id="1176587"/>
    <lineage>
        <taxon>Bacteria</taxon>
        <taxon>Pseudomonadati</taxon>
        <taxon>Bacteroidota</taxon>
        <taxon>Chitinophagia</taxon>
        <taxon>Chitinophagales</taxon>
        <taxon>Chitinophagaceae</taxon>
        <taxon>Niabella</taxon>
    </lineage>
</organism>
<protein>
    <recommendedName>
        <fullName evidence="2">3-keto-alpha-glucoside-1,2-lyase/3-keto-2-hydroxy-glucal hydratase domain-containing protein</fullName>
    </recommendedName>
</protein>
<evidence type="ECO:0000259" key="2">
    <source>
        <dbReference type="Pfam" id="PF06439"/>
    </source>
</evidence>
<dbReference type="InterPro" id="IPR010496">
    <property type="entry name" value="AL/BT2_dom"/>
</dbReference>
<reference evidence="3 4" key="1">
    <citation type="submission" date="2016-05" db="EMBL/GenBank/DDBJ databases">
        <title>Niabella ginsenosidivorans BS26 whole genome sequencing.</title>
        <authorList>
            <person name="Im W.T."/>
            <person name="Siddiqi M.Z."/>
        </authorList>
    </citation>
    <scope>NUCLEOTIDE SEQUENCE [LARGE SCALE GENOMIC DNA]</scope>
    <source>
        <strain evidence="3 4">BS26</strain>
    </source>
</reference>
<dbReference type="EMBL" id="CP015772">
    <property type="protein sequence ID" value="ANH83863.1"/>
    <property type="molecule type" value="Genomic_DNA"/>
</dbReference>
<proteinExistence type="predicted"/>
<dbReference type="OrthoDB" id="9806233at2"/>
<evidence type="ECO:0000313" key="4">
    <source>
        <dbReference type="Proteomes" id="UP000077667"/>
    </source>
</evidence>
<dbReference type="Proteomes" id="UP000077667">
    <property type="component" value="Chromosome"/>
</dbReference>
<dbReference type="GO" id="GO:0016787">
    <property type="term" value="F:hydrolase activity"/>
    <property type="evidence" value="ECO:0007669"/>
    <property type="project" value="InterPro"/>
</dbReference>
<dbReference type="KEGG" id="nia:A8C56_11015"/>
<evidence type="ECO:0000313" key="3">
    <source>
        <dbReference type="EMBL" id="ANH83863.1"/>
    </source>
</evidence>
<dbReference type="Gene3D" id="1.25.10.10">
    <property type="entry name" value="Leucine-rich Repeat Variant"/>
    <property type="match status" value="3"/>
</dbReference>
<dbReference type="STRING" id="1176587.A8C56_11015"/>
<dbReference type="SUPFAM" id="SSF48371">
    <property type="entry name" value="ARM repeat"/>
    <property type="match status" value="1"/>
</dbReference>
<dbReference type="RefSeq" id="WP_067761906.1">
    <property type="nucleotide sequence ID" value="NZ_CP015772.1"/>
</dbReference>
<dbReference type="Pfam" id="PF13646">
    <property type="entry name" value="HEAT_2"/>
    <property type="match status" value="1"/>
</dbReference>
<gene>
    <name evidence="3" type="ORF">A8C56_11015</name>
</gene>
<dbReference type="InterPro" id="IPR004155">
    <property type="entry name" value="PBS_lyase_HEAT"/>
</dbReference>
<feature type="chain" id="PRO_5008390033" description="3-keto-alpha-glucoside-1,2-lyase/3-keto-2-hydroxy-glucal hydratase domain-containing protein" evidence="1">
    <location>
        <begin position="21"/>
        <end position="1139"/>
    </location>
</feature>
<keyword evidence="4" id="KW-1185">Reference proteome</keyword>
<dbReference type="Pfam" id="PF06439">
    <property type="entry name" value="3keto-disac_hyd"/>
    <property type="match status" value="2"/>
</dbReference>
<feature type="domain" description="3-keto-alpha-glucoside-1,2-lyase/3-keto-2-hydroxy-glucal hydratase" evidence="2">
    <location>
        <begin position="941"/>
        <end position="1134"/>
    </location>
</feature>
<dbReference type="AlphaFoldDB" id="A0A1A9I8E9"/>
<dbReference type="Gene3D" id="2.60.120.560">
    <property type="entry name" value="Exo-inulinase, domain 1"/>
    <property type="match status" value="2"/>
</dbReference>
<dbReference type="SMART" id="SM00567">
    <property type="entry name" value="EZ_HEAT"/>
    <property type="match status" value="4"/>
</dbReference>
<feature type="signal peptide" evidence="1">
    <location>
        <begin position="1"/>
        <end position="20"/>
    </location>
</feature>